<dbReference type="GO" id="GO:0008289">
    <property type="term" value="F:lipid binding"/>
    <property type="evidence" value="ECO:0007669"/>
    <property type="project" value="InterPro"/>
</dbReference>
<dbReference type="GeneTree" id="ENSGT01030000234599"/>
<organism evidence="2 3">
    <name type="scientific">Oncorhynchus tshawytscha</name>
    <name type="common">Chinook salmon</name>
    <name type="synonym">Salmo tshawytscha</name>
    <dbReference type="NCBI Taxonomy" id="74940"/>
    <lineage>
        <taxon>Eukaryota</taxon>
        <taxon>Metazoa</taxon>
        <taxon>Chordata</taxon>
        <taxon>Craniata</taxon>
        <taxon>Vertebrata</taxon>
        <taxon>Euteleostomi</taxon>
        <taxon>Actinopterygii</taxon>
        <taxon>Neopterygii</taxon>
        <taxon>Teleostei</taxon>
        <taxon>Protacanthopterygii</taxon>
        <taxon>Salmoniformes</taxon>
        <taxon>Salmonidae</taxon>
        <taxon>Salmoninae</taxon>
        <taxon>Oncorhynchus</taxon>
    </lineage>
</organism>
<sequence>LSTAEMRELLGQYISDTLSYIHTVKEFCDGHPRWILQRKEEQSKMKNIKEMADRIDLKFSRVLNAEDKTKALGEFTKDYLTQVTANGRLKKLEKELEAVLKDTLDGLEELDCFMDAVERLVVTSLLVFADENRLCPLPQGREPASVRAVITSARMTCPLLIHFKRDASAFFSPCLLNVEVLHVYLENYMHISEQLCERMGLGKTKTFCREKNDNLMIDTSTEVNEKSMQTMFNHLRHLSDIRMDQHFRLTFLFQESALHFIGLFSQRHSRMLDCLKELERRAGKLNKMKKGGYISSVVGSAVGATGGALTIAGLCLAPVTAGLGVNSLTTGVTKVAFKSYQNKKANTIFQCFLEDMQRLHGSLEKVASNICPLEPKVVALVVGKNIGKGGASLGKKINAIVKNTSAIEALMGKGMVMGAGKVGLQEGKTFAADLPDIGMLAQGTPLALSRTLRQCAVASNALFIGLDIITICKDSLIRARAALWRTEIDSCQRIHDSLCRGIWRFSKSQRILKKPFYLVKELEMIPSLLTVDYYSPTNILIHNFLI</sequence>
<dbReference type="Pfam" id="PF05461">
    <property type="entry name" value="ApoL"/>
    <property type="match status" value="1"/>
</dbReference>
<evidence type="ECO:0000313" key="2">
    <source>
        <dbReference type="Ensembl" id="ENSOTSP00005074495.2"/>
    </source>
</evidence>
<dbReference type="Proteomes" id="UP000694402">
    <property type="component" value="Unassembled WGS sequence"/>
</dbReference>
<dbReference type="Ensembl" id="ENSOTST00005080707.2">
    <property type="protein sequence ID" value="ENSOTSP00005074495.2"/>
    <property type="gene ID" value="ENSOTSG00005035104.2"/>
</dbReference>
<dbReference type="GO" id="GO:0016020">
    <property type="term" value="C:membrane"/>
    <property type="evidence" value="ECO:0007669"/>
    <property type="project" value="TreeGrafter"/>
</dbReference>
<dbReference type="GO" id="GO:0006869">
    <property type="term" value="P:lipid transport"/>
    <property type="evidence" value="ECO:0007669"/>
    <property type="project" value="InterPro"/>
</dbReference>
<accession>A0A8C8I4N9</accession>
<dbReference type="InterPro" id="IPR008405">
    <property type="entry name" value="ApoL"/>
</dbReference>
<reference evidence="2" key="2">
    <citation type="submission" date="2025-09" db="UniProtKB">
        <authorList>
            <consortium name="Ensembl"/>
        </authorList>
    </citation>
    <scope>IDENTIFICATION</scope>
</reference>
<protein>
    <submittedName>
        <fullName evidence="2">Uncharacterized protein</fullName>
    </submittedName>
</protein>
<dbReference type="GO" id="GO:0005576">
    <property type="term" value="C:extracellular region"/>
    <property type="evidence" value="ECO:0007669"/>
    <property type="project" value="InterPro"/>
</dbReference>
<comment type="similarity">
    <text evidence="1">Belongs to the apolipoprotein L family.</text>
</comment>
<dbReference type="PANTHER" id="PTHR14096">
    <property type="entry name" value="APOLIPOPROTEIN L"/>
    <property type="match status" value="1"/>
</dbReference>
<dbReference type="AlphaFoldDB" id="A0A8C8I4N9"/>
<reference evidence="2" key="1">
    <citation type="submission" date="2025-08" db="UniProtKB">
        <authorList>
            <consortium name="Ensembl"/>
        </authorList>
    </citation>
    <scope>IDENTIFICATION</scope>
</reference>
<dbReference type="GO" id="GO:0042157">
    <property type="term" value="P:lipoprotein metabolic process"/>
    <property type="evidence" value="ECO:0007669"/>
    <property type="project" value="InterPro"/>
</dbReference>
<evidence type="ECO:0000313" key="3">
    <source>
        <dbReference type="Proteomes" id="UP000694402"/>
    </source>
</evidence>
<proteinExistence type="inferred from homology"/>
<evidence type="ECO:0000256" key="1">
    <source>
        <dbReference type="ARBA" id="ARBA00010090"/>
    </source>
</evidence>
<dbReference type="PANTHER" id="PTHR14096:SF57">
    <property type="entry name" value="APOLIPOPROTEIN L4"/>
    <property type="match status" value="1"/>
</dbReference>
<name>A0A8C8I4N9_ONCTS</name>
<keyword evidence="3" id="KW-1185">Reference proteome</keyword>